<feature type="compositionally biased region" description="Polar residues" evidence="1">
    <location>
        <begin position="32"/>
        <end position="43"/>
    </location>
</feature>
<accession>A0A851P208</accession>
<name>A0A851P208_9GALL</name>
<protein>
    <submittedName>
        <fullName evidence="2">ARI5A protein</fullName>
    </submittedName>
</protein>
<comment type="caution">
    <text evidence="2">The sequence shown here is derived from an EMBL/GenBank/DDBJ whole genome shotgun (WGS) entry which is preliminary data.</text>
</comment>
<evidence type="ECO:0000256" key="1">
    <source>
        <dbReference type="SAM" id="MobiDB-lite"/>
    </source>
</evidence>
<dbReference type="EMBL" id="WBMW01005276">
    <property type="protein sequence ID" value="NXC48993.1"/>
    <property type="molecule type" value="Genomic_DNA"/>
</dbReference>
<feature type="region of interest" description="Disordered" evidence="1">
    <location>
        <begin position="30"/>
        <end position="95"/>
    </location>
</feature>
<feature type="non-terminal residue" evidence="2">
    <location>
        <position position="340"/>
    </location>
</feature>
<dbReference type="AlphaFoldDB" id="A0A851P208"/>
<feature type="non-terminal residue" evidence="2">
    <location>
        <position position="1"/>
    </location>
</feature>
<evidence type="ECO:0000313" key="2">
    <source>
        <dbReference type="EMBL" id="NXC48993.1"/>
    </source>
</evidence>
<keyword evidence="3" id="KW-1185">Reference proteome</keyword>
<reference evidence="2" key="1">
    <citation type="submission" date="2019-09" db="EMBL/GenBank/DDBJ databases">
        <title>Bird 10,000 Genomes (B10K) Project - Family phase.</title>
        <authorList>
            <person name="Zhang G."/>
        </authorList>
    </citation>
    <scope>NUCLEOTIDE SEQUENCE</scope>
    <source>
        <strain evidence="2">B10K-DU-001-08</strain>
        <tissue evidence="2">Muscle</tissue>
    </source>
</reference>
<proteinExistence type="predicted"/>
<dbReference type="Proteomes" id="UP000613066">
    <property type="component" value="Unassembled WGS sequence"/>
</dbReference>
<dbReference type="OrthoDB" id="1938591at2759"/>
<gene>
    <name evidence="2" type="primary">Arid5a_0</name>
    <name evidence="2" type="ORF">PENPIL_R08810</name>
</gene>
<feature type="region of interest" description="Disordered" evidence="1">
    <location>
        <begin position="217"/>
        <end position="236"/>
    </location>
</feature>
<evidence type="ECO:0000313" key="3">
    <source>
        <dbReference type="Proteomes" id="UP000613066"/>
    </source>
</evidence>
<organism evidence="2 3">
    <name type="scientific">Penelope pileata</name>
    <dbReference type="NCBI Taxonomy" id="1118817"/>
    <lineage>
        <taxon>Eukaryota</taxon>
        <taxon>Metazoa</taxon>
        <taxon>Chordata</taxon>
        <taxon>Craniata</taxon>
        <taxon>Vertebrata</taxon>
        <taxon>Euteleostomi</taxon>
        <taxon>Archelosauria</taxon>
        <taxon>Archosauria</taxon>
        <taxon>Dinosauria</taxon>
        <taxon>Saurischia</taxon>
        <taxon>Theropoda</taxon>
        <taxon>Coelurosauria</taxon>
        <taxon>Aves</taxon>
        <taxon>Neognathae</taxon>
        <taxon>Galloanserae</taxon>
        <taxon>Galliformes</taxon>
        <taxon>Cracidae</taxon>
        <taxon>Penelope</taxon>
    </lineage>
</organism>
<feature type="compositionally biased region" description="Basic and acidic residues" evidence="1">
    <location>
        <begin position="85"/>
        <end position="95"/>
    </location>
</feature>
<sequence>MSPLAKKKLLAQVSKAESLHCHKRHCLEGRQVASNAHPSTNPEPTRLATSPHLKEQRSPEPQGFKDTPQGGRSEAGPLPNPSPGRTDRHPYPRAEDRVPAPAVFTGFFHAYRNEVLKPVSCHPFGGYFSNLKDFLEPQPEDMEAGQEQPQDLRSKAWSRESPRPAAFAAVKACWVPPGASFTPLVQSPAVPTGKRGWDEEAFSPSRKLQAVSPFVHETEGRDKGTGSPGLAKPKPVVPTPGYATPLSTVPQAPDIYKGAMLRFPVSFSNPLEHLKNQAALPMQSLSVNPFIIPAFPSPLVATSTQPSDPRHYPASHESSLQHRLYPAATWHSQHTYSTPH</sequence>